<evidence type="ECO:0000256" key="8">
    <source>
        <dbReference type="ARBA" id="ARBA00022786"/>
    </source>
</evidence>
<comment type="caution">
    <text evidence="12">The sequence shown here is derived from an EMBL/GenBank/DDBJ whole genome shotgun (WGS) entry which is preliminary data.</text>
</comment>
<proteinExistence type="inferred from homology"/>
<evidence type="ECO:0000256" key="3">
    <source>
        <dbReference type="ARBA" id="ARBA00009119"/>
    </source>
</evidence>
<evidence type="ECO:0000256" key="1">
    <source>
        <dbReference type="ARBA" id="ARBA00000900"/>
    </source>
</evidence>
<evidence type="ECO:0000256" key="9">
    <source>
        <dbReference type="ARBA" id="ARBA00022833"/>
    </source>
</evidence>
<keyword evidence="5" id="KW-0808">Transferase</keyword>
<name>A0A0T6BHC3_9SCAR</name>
<dbReference type="GO" id="GO:0031624">
    <property type="term" value="F:ubiquitin conjugating enzyme binding"/>
    <property type="evidence" value="ECO:0007669"/>
    <property type="project" value="TreeGrafter"/>
</dbReference>
<dbReference type="InterPro" id="IPR004162">
    <property type="entry name" value="SINA-like_animal"/>
</dbReference>
<keyword evidence="13" id="KW-1185">Reference proteome</keyword>
<keyword evidence="7 10" id="KW-0863">Zinc-finger</keyword>
<evidence type="ECO:0000256" key="6">
    <source>
        <dbReference type="ARBA" id="ARBA00022723"/>
    </source>
</evidence>
<comment type="catalytic activity">
    <reaction evidence="1">
        <text>S-ubiquitinyl-[E2 ubiquitin-conjugating enzyme]-L-cysteine + [acceptor protein]-L-lysine = [E2 ubiquitin-conjugating enzyme]-L-cysteine + N(6)-ubiquitinyl-[acceptor protein]-L-lysine.</text>
        <dbReference type="EC" id="2.3.2.27"/>
    </reaction>
</comment>
<dbReference type="EC" id="2.3.2.27" evidence="4"/>
<dbReference type="InterPro" id="IPR013010">
    <property type="entry name" value="Znf_SIAH"/>
</dbReference>
<dbReference type="Pfam" id="PF21361">
    <property type="entry name" value="Sina_ZnF"/>
    <property type="match status" value="2"/>
</dbReference>
<evidence type="ECO:0000256" key="10">
    <source>
        <dbReference type="PROSITE-ProRule" id="PRU00455"/>
    </source>
</evidence>
<dbReference type="OrthoDB" id="4788989at2759"/>
<dbReference type="UniPathway" id="UPA00143"/>
<keyword evidence="6" id="KW-0479">Metal-binding</keyword>
<evidence type="ECO:0000256" key="7">
    <source>
        <dbReference type="ARBA" id="ARBA00022771"/>
    </source>
</evidence>
<dbReference type="SUPFAM" id="SSF49599">
    <property type="entry name" value="TRAF domain-like"/>
    <property type="match status" value="2"/>
</dbReference>
<dbReference type="InterPro" id="IPR049548">
    <property type="entry name" value="Sina-like_RING"/>
</dbReference>
<dbReference type="PROSITE" id="PS51081">
    <property type="entry name" value="ZF_SIAH"/>
    <property type="match status" value="2"/>
</dbReference>
<organism evidence="12 13">
    <name type="scientific">Oryctes borbonicus</name>
    <dbReference type="NCBI Taxonomy" id="1629725"/>
    <lineage>
        <taxon>Eukaryota</taxon>
        <taxon>Metazoa</taxon>
        <taxon>Ecdysozoa</taxon>
        <taxon>Arthropoda</taxon>
        <taxon>Hexapoda</taxon>
        <taxon>Insecta</taxon>
        <taxon>Pterygota</taxon>
        <taxon>Neoptera</taxon>
        <taxon>Endopterygota</taxon>
        <taxon>Coleoptera</taxon>
        <taxon>Polyphaga</taxon>
        <taxon>Scarabaeiformia</taxon>
        <taxon>Scarabaeidae</taxon>
        <taxon>Dynastinae</taxon>
        <taxon>Oryctes</taxon>
    </lineage>
</organism>
<keyword evidence="8" id="KW-0833">Ubl conjugation pathway</keyword>
<evidence type="ECO:0000259" key="11">
    <source>
        <dbReference type="PROSITE" id="PS51081"/>
    </source>
</evidence>
<evidence type="ECO:0000256" key="5">
    <source>
        <dbReference type="ARBA" id="ARBA00022679"/>
    </source>
</evidence>
<dbReference type="PANTHER" id="PTHR45877">
    <property type="entry name" value="E3 UBIQUITIN-PROTEIN LIGASE SIAH2"/>
    <property type="match status" value="1"/>
</dbReference>
<sequence length="497" mass="57039">MIPRRVIDSLKCALCKNGLSIFPIHSYGDTDMVTCGRCPLQNAFLPQREHLYEQLAQHIEFSCRYESDGCIERLKPNELQDHESNCPHKPCSCPILPLGACQWQGDYKDLREHCLEAHAAATLDANQLELDIVTPHEENYVFCQADQTFIGQLKCDVTNNKLYWNVISCDLKPKMMTFSYRVRFTNNAARLEYSSDEYNVRFTDSFDFVICDTTACININDIIVNLNEPTCIICEIDINVTSTISSKPKILQEDEDEMLKALECPVCFDYMVPPIAQCITGHSFCSSHKDSLPEPKLCPAGCASTIGDTRNFLLEQITNIIEYPCKYNKYGCAHTANAKIIKDHEASCIHGPYKCIIETCQWENKYSELKNHLLQNHKDNILEINSITYIIDKSLPDQSNSYVIATNDNIFKLLFKQEADAFLWSLQVVDSNVDFSKYMLELDFTSQNKEKIYIRKQCAPLNNDFDNDVFIELKCNQLRTFINDDLLLYKVRVVEVN</sequence>
<dbReference type="GO" id="GO:0016567">
    <property type="term" value="P:protein ubiquitination"/>
    <property type="evidence" value="ECO:0007669"/>
    <property type="project" value="UniProtKB-UniPathway"/>
</dbReference>
<comment type="pathway">
    <text evidence="2">Protein modification; protein ubiquitination.</text>
</comment>
<dbReference type="FunFam" id="3.30.40.10:FF:000041">
    <property type="entry name" value="E3 ubiquitin-protein ligase SINAT3"/>
    <property type="match status" value="1"/>
</dbReference>
<comment type="similarity">
    <text evidence="3">Belongs to the SINA (Seven in absentia) family.</text>
</comment>
<dbReference type="GO" id="GO:0043161">
    <property type="term" value="P:proteasome-mediated ubiquitin-dependent protein catabolic process"/>
    <property type="evidence" value="ECO:0007669"/>
    <property type="project" value="TreeGrafter"/>
</dbReference>
<reference evidence="12 13" key="1">
    <citation type="submission" date="2015-09" db="EMBL/GenBank/DDBJ databases">
        <title>Draft genome of the scarab beetle Oryctes borbonicus.</title>
        <authorList>
            <person name="Meyer J.M."/>
            <person name="Markov G.V."/>
            <person name="Baskaran P."/>
            <person name="Herrmann M."/>
            <person name="Sommer R.J."/>
            <person name="Roedelsperger C."/>
        </authorList>
    </citation>
    <scope>NUCLEOTIDE SEQUENCE [LARGE SCALE GENOMIC DNA]</scope>
    <source>
        <strain evidence="12">OB123</strain>
        <tissue evidence="12">Whole animal</tissue>
    </source>
</reference>
<evidence type="ECO:0000256" key="2">
    <source>
        <dbReference type="ARBA" id="ARBA00004906"/>
    </source>
</evidence>
<feature type="domain" description="SIAH-type" evidence="11">
    <location>
        <begin position="58"/>
        <end position="119"/>
    </location>
</feature>
<accession>A0A0T6BHC3</accession>
<dbReference type="PANTHER" id="PTHR45877:SF2">
    <property type="entry name" value="E3 UBIQUITIN-PROTEIN LIGASE SINA-RELATED"/>
    <property type="match status" value="1"/>
</dbReference>
<dbReference type="InterPro" id="IPR013083">
    <property type="entry name" value="Znf_RING/FYVE/PHD"/>
</dbReference>
<evidence type="ECO:0000256" key="4">
    <source>
        <dbReference type="ARBA" id="ARBA00012483"/>
    </source>
</evidence>
<evidence type="ECO:0000313" key="12">
    <source>
        <dbReference type="EMBL" id="KRT86732.1"/>
    </source>
</evidence>
<dbReference type="Gene3D" id="3.30.40.10">
    <property type="entry name" value="Zinc/RING finger domain, C3HC4 (zinc finger)"/>
    <property type="match status" value="2"/>
</dbReference>
<dbReference type="GO" id="GO:0061630">
    <property type="term" value="F:ubiquitin protein ligase activity"/>
    <property type="evidence" value="ECO:0007669"/>
    <property type="project" value="UniProtKB-EC"/>
</dbReference>
<evidence type="ECO:0000313" key="13">
    <source>
        <dbReference type="Proteomes" id="UP000051574"/>
    </source>
</evidence>
<dbReference type="Pfam" id="PF21362">
    <property type="entry name" value="Sina_RING"/>
    <property type="match status" value="1"/>
</dbReference>
<dbReference type="GO" id="GO:0005737">
    <property type="term" value="C:cytoplasm"/>
    <property type="evidence" value="ECO:0007669"/>
    <property type="project" value="TreeGrafter"/>
</dbReference>
<dbReference type="Proteomes" id="UP000051574">
    <property type="component" value="Unassembled WGS sequence"/>
</dbReference>
<dbReference type="AlphaFoldDB" id="A0A0T6BHC3"/>
<keyword evidence="9" id="KW-0862">Zinc</keyword>
<dbReference type="EMBL" id="LJIG01000208">
    <property type="protein sequence ID" value="KRT86732.1"/>
    <property type="molecule type" value="Genomic_DNA"/>
</dbReference>
<protein>
    <recommendedName>
        <fullName evidence="4">RING-type E3 ubiquitin transferase</fullName>
        <ecNumber evidence="4">2.3.2.27</ecNumber>
    </recommendedName>
</protein>
<feature type="domain" description="SIAH-type" evidence="11">
    <location>
        <begin position="320"/>
        <end position="378"/>
    </location>
</feature>
<dbReference type="GO" id="GO:0008270">
    <property type="term" value="F:zinc ion binding"/>
    <property type="evidence" value="ECO:0007669"/>
    <property type="project" value="UniProtKB-KW"/>
</dbReference>
<gene>
    <name evidence="12" type="ORF">AMK59_2504</name>
</gene>